<dbReference type="InterPro" id="IPR003607">
    <property type="entry name" value="HD/PDEase_dom"/>
</dbReference>
<dbReference type="EnsemblBacteria" id="BAC90056">
    <property type="protein sequence ID" value="BAC90056"/>
    <property type="gene ID" value="BAC90056"/>
</dbReference>
<dbReference type="PATRIC" id="fig|251221.4.peg.2150"/>
<proteinExistence type="predicted"/>
<dbReference type="eggNOG" id="COG0317">
    <property type="taxonomic scope" value="Bacteria"/>
</dbReference>
<dbReference type="InParanoid" id="Q7NIR7"/>
<feature type="domain" description="HD/PDEase" evidence="1">
    <location>
        <begin position="27"/>
        <end position="138"/>
    </location>
</feature>
<dbReference type="SMART" id="SM00471">
    <property type="entry name" value="HDc"/>
    <property type="match status" value="1"/>
</dbReference>
<dbReference type="KEGG" id="gvi:gll2115"/>
<reference evidence="2 3" key="2">
    <citation type="journal article" date="2003" name="DNA Res.">
        <title>Complete genome structure of Gloeobacter violaceus PCC 7421, a cyanobacterium that lacks thylakoids (supplement).</title>
        <authorList>
            <person name="Nakamura Y."/>
            <person name="Kaneko T."/>
            <person name="Sato S."/>
            <person name="Mimuro M."/>
            <person name="Miyashita H."/>
            <person name="Tsuchiya T."/>
            <person name="Sasamoto S."/>
            <person name="Watanabe A."/>
            <person name="Kawashima K."/>
            <person name="Kishida Y."/>
            <person name="Kiyokawa C."/>
            <person name="Kohara M."/>
            <person name="Matsumoto M."/>
            <person name="Matsuno A."/>
            <person name="Nakazaki N."/>
            <person name="Shimpo S."/>
            <person name="Takeuchi C."/>
            <person name="Yamada M."/>
            <person name="Tabata S."/>
        </authorList>
    </citation>
    <scope>NUCLEOTIDE SEQUENCE [LARGE SCALE GENOMIC DNA]</scope>
    <source>
        <strain evidence="3">ATCC 29082 / PCC 7421</strain>
    </source>
</reference>
<organism evidence="2 3">
    <name type="scientific">Gloeobacter violaceus (strain ATCC 29082 / PCC 7421)</name>
    <dbReference type="NCBI Taxonomy" id="251221"/>
    <lineage>
        <taxon>Bacteria</taxon>
        <taxon>Bacillati</taxon>
        <taxon>Cyanobacteriota</taxon>
        <taxon>Cyanophyceae</taxon>
        <taxon>Gloeobacterales</taxon>
        <taxon>Gloeobacteraceae</taxon>
        <taxon>Gloeobacter</taxon>
    </lineage>
</organism>
<gene>
    <name evidence="2" type="ordered locus">gll2115</name>
</gene>
<dbReference type="OrthoDB" id="9802385at2"/>
<name>Q7NIR7_GLOVI</name>
<dbReference type="SUPFAM" id="SSF109604">
    <property type="entry name" value="HD-domain/PDEase-like"/>
    <property type="match status" value="1"/>
</dbReference>
<dbReference type="AlphaFoldDB" id="Q7NIR7"/>
<dbReference type="EMBL" id="BA000045">
    <property type="protein sequence ID" value="BAC90056.1"/>
    <property type="molecule type" value="Genomic_DNA"/>
</dbReference>
<dbReference type="RefSeq" id="WP_011142113.1">
    <property type="nucleotide sequence ID" value="NC_005125.1"/>
</dbReference>
<evidence type="ECO:0000313" key="3">
    <source>
        <dbReference type="Proteomes" id="UP000000557"/>
    </source>
</evidence>
<dbReference type="PhylomeDB" id="Q7NIR7"/>
<dbReference type="Proteomes" id="UP000000557">
    <property type="component" value="Chromosome"/>
</dbReference>
<dbReference type="Gene3D" id="1.10.3210.10">
    <property type="entry name" value="Hypothetical protein af1432"/>
    <property type="match status" value="1"/>
</dbReference>
<evidence type="ECO:0000313" key="2">
    <source>
        <dbReference type="EMBL" id="BAC90056.1"/>
    </source>
</evidence>
<dbReference type="InterPro" id="IPR052194">
    <property type="entry name" value="MESH1"/>
</dbReference>
<dbReference type="HOGENOM" id="CLU_084517_2_1_3"/>
<dbReference type="PANTHER" id="PTHR46246:SF1">
    <property type="entry name" value="GUANOSINE-3',5'-BIS(DIPHOSPHATE) 3'-PYROPHOSPHOHYDROLASE MESH1"/>
    <property type="match status" value="1"/>
</dbReference>
<dbReference type="PANTHER" id="PTHR46246">
    <property type="entry name" value="GUANOSINE-3',5'-BIS(DIPHOSPHATE) 3'-PYROPHOSPHOHYDROLASE MESH1"/>
    <property type="match status" value="1"/>
</dbReference>
<evidence type="ECO:0000259" key="1">
    <source>
        <dbReference type="SMART" id="SM00471"/>
    </source>
</evidence>
<dbReference type="Pfam" id="PF13328">
    <property type="entry name" value="HD_4"/>
    <property type="match status" value="1"/>
</dbReference>
<keyword evidence="3" id="KW-1185">Reference proteome</keyword>
<protein>
    <submittedName>
        <fullName evidence="2">Gll2115 protein</fullName>
    </submittedName>
</protein>
<dbReference type="GO" id="GO:0008893">
    <property type="term" value="F:guanosine-3',5'-bis(diphosphate) 3'-diphosphatase activity"/>
    <property type="evidence" value="ECO:0000318"/>
    <property type="project" value="GO_Central"/>
</dbReference>
<accession>Q7NIR7</accession>
<dbReference type="STRING" id="251221.gene:10759610"/>
<sequence length="210" mass="23236">MSIYSVRYNDALILAARAHCDQLRKGTDIPYVMHPFHVSLLLIRCGYSEDVAIAALLHDVVEDCNVSLEAIETAFGLQVARLVEAVSEIKLRNGEKIAWEERKRLAIGHLCTAGPEVAALKAADTLHNIQSMIHELRTHGPGVWAHFGRGPQPTFRYYREVLSAVRRWLDSAHPLLVELEQAVQAVENLSRDGGEGSLSVKVDALSDLPP</sequence>
<reference evidence="2 3" key="1">
    <citation type="journal article" date="2003" name="DNA Res.">
        <title>Complete genome structure of Gloeobacter violaceus PCC 7421, a cyanobacterium that lacks thylakoids.</title>
        <authorList>
            <person name="Nakamura Y."/>
            <person name="Kaneko T."/>
            <person name="Sato S."/>
            <person name="Mimuro M."/>
            <person name="Miyashita H."/>
            <person name="Tsuchiya T."/>
            <person name="Sasamoto S."/>
            <person name="Watanabe A."/>
            <person name="Kawashima K."/>
            <person name="Kishida Y."/>
            <person name="Kiyokawa C."/>
            <person name="Kohara M."/>
            <person name="Matsumoto M."/>
            <person name="Matsuno A."/>
            <person name="Nakazaki N."/>
            <person name="Shimpo S."/>
            <person name="Takeuchi C."/>
            <person name="Yamada M."/>
            <person name="Tabata S."/>
        </authorList>
    </citation>
    <scope>NUCLEOTIDE SEQUENCE [LARGE SCALE GENOMIC DNA]</scope>
    <source>
        <strain evidence="3">ATCC 29082 / PCC 7421</strain>
    </source>
</reference>
<dbReference type="FunFam" id="1.10.3210.10:FF:000041">
    <property type="entry name" value="GTP pyrophosphokinase"/>
    <property type="match status" value="1"/>
</dbReference>